<keyword evidence="4 8" id="KW-0812">Transmembrane</keyword>
<dbReference type="InterPro" id="IPR032805">
    <property type="entry name" value="Wax_synthase_dom"/>
</dbReference>
<dbReference type="Pfam" id="PF13813">
    <property type="entry name" value="MBOAT_2"/>
    <property type="match status" value="1"/>
</dbReference>
<dbReference type="GO" id="GO:0008374">
    <property type="term" value="F:O-acyltransferase activity"/>
    <property type="evidence" value="ECO:0007669"/>
    <property type="project" value="InterPro"/>
</dbReference>
<dbReference type="InterPro" id="IPR017088">
    <property type="entry name" value="Wax_synthase_Magnoliopsida"/>
</dbReference>
<feature type="transmembrane region" description="Helical" evidence="8">
    <location>
        <begin position="232"/>
        <end position="255"/>
    </location>
</feature>
<evidence type="ECO:0000256" key="8">
    <source>
        <dbReference type="SAM" id="Phobius"/>
    </source>
</evidence>
<evidence type="ECO:0000256" key="7">
    <source>
        <dbReference type="ARBA" id="ARBA00023315"/>
    </source>
</evidence>
<dbReference type="GO" id="GO:0006629">
    <property type="term" value="P:lipid metabolic process"/>
    <property type="evidence" value="ECO:0007669"/>
    <property type="project" value="InterPro"/>
</dbReference>
<feature type="transmembrane region" description="Helical" evidence="8">
    <location>
        <begin position="123"/>
        <end position="140"/>
    </location>
</feature>
<feature type="transmembrane region" description="Helical" evidence="8">
    <location>
        <begin position="293"/>
        <end position="313"/>
    </location>
</feature>
<evidence type="ECO:0000256" key="6">
    <source>
        <dbReference type="ARBA" id="ARBA00023136"/>
    </source>
</evidence>
<evidence type="ECO:0000256" key="4">
    <source>
        <dbReference type="ARBA" id="ARBA00022692"/>
    </source>
</evidence>
<gene>
    <name evidence="10" type="ORF">HHK36_005736</name>
</gene>
<dbReference type="GO" id="GO:0016020">
    <property type="term" value="C:membrane"/>
    <property type="evidence" value="ECO:0007669"/>
    <property type="project" value="UniProtKB-SubCell"/>
</dbReference>
<dbReference type="Proteomes" id="UP000655225">
    <property type="component" value="Unassembled WGS sequence"/>
</dbReference>
<keyword evidence="11" id="KW-1185">Reference proteome</keyword>
<dbReference type="EMBL" id="JABCRI010000003">
    <property type="protein sequence ID" value="KAF8409658.1"/>
    <property type="molecule type" value="Genomic_DNA"/>
</dbReference>
<sequence>MDGEIKSFLKVWISALASLCYCYFISRKIPKGKIRLFSLFPIFYLFLVLPLGLSSFHLGGPTAFYLAWLGNFKLLLFAFDQGPLSSDPLKSLPLFISIASLPIKIQNKETPSPQNTTKVPKSLLILAVKAFFLVLIIRTYDYKQYLHPNIILALYCCHMYLGIEIALALSAALARTMLALELEPQFNEPYLSTSLQDFWGRRWNLMVTSILRPTIYDPIRCISTRILGSRFALLPAVLATFAVSGLMHELIFYYLTRVDPTWEVTWFFVLHGICTAMEIVVKKALAGRFQLHPVVSGPLTVGFVAVSGVWLFFPQILRNGVDTRAIGEYGILFHFLNDKLGLHGA</sequence>
<name>A0A834ZQW8_TETSI</name>
<proteinExistence type="inferred from homology"/>
<feature type="transmembrane region" description="Helical" evidence="8">
    <location>
        <begin position="261"/>
        <end position="281"/>
    </location>
</feature>
<evidence type="ECO:0000256" key="1">
    <source>
        <dbReference type="ARBA" id="ARBA00004141"/>
    </source>
</evidence>
<evidence type="ECO:0000313" key="11">
    <source>
        <dbReference type="Proteomes" id="UP000655225"/>
    </source>
</evidence>
<evidence type="ECO:0000256" key="3">
    <source>
        <dbReference type="ARBA" id="ARBA00022679"/>
    </source>
</evidence>
<reference evidence="10 11" key="1">
    <citation type="submission" date="2020-04" db="EMBL/GenBank/DDBJ databases">
        <title>Plant Genome Project.</title>
        <authorList>
            <person name="Zhang R.-G."/>
        </authorList>
    </citation>
    <scope>NUCLEOTIDE SEQUENCE [LARGE SCALE GENOMIC DNA]</scope>
    <source>
        <strain evidence="10">YNK0</strain>
        <tissue evidence="10">Leaf</tissue>
    </source>
</reference>
<evidence type="ECO:0000256" key="2">
    <source>
        <dbReference type="ARBA" id="ARBA00007282"/>
    </source>
</evidence>
<evidence type="ECO:0000259" key="9">
    <source>
        <dbReference type="Pfam" id="PF13813"/>
    </source>
</evidence>
<feature type="transmembrane region" description="Helical" evidence="8">
    <location>
        <begin position="36"/>
        <end position="56"/>
    </location>
</feature>
<organism evidence="10 11">
    <name type="scientific">Tetracentron sinense</name>
    <name type="common">Spur-leaf</name>
    <dbReference type="NCBI Taxonomy" id="13715"/>
    <lineage>
        <taxon>Eukaryota</taxon>
        <taxon>Viridiplantae</taxon>
        <taxon>Streptophyta</taxon>
        <taxon>Embryophyta</taxon>
        <taxon>Tracheophyta</taxon>
        <taxon>Spermatophyta</taxon>
        <taxon>Magnoliopsida</taxon>
        <taxon>Trochodendrales</taxon>
        <taxon>Trochodendraceae</taxon>
        <taxon>Tetracentron</taxon>
    </lineage>
</organism>
<dbReference type="AlphaFoldDB" id="A0A834ZQW8"/>
<feature type="transmembrane region" description="Helical" evidence="8">
    <location>
        <begin position="152"/>
        <end position="174"/>
    </location>
</feature>
<evidence type="ECO:0000256" key="5">
    <source>
        <dbReference type="ARBA" id="ARBA00022989"/>
    </source>
</evidence>
<keyword evidence="6 8" id="KW-0472">Membrane</keyword>
<dbReference type="OMA" id="HIYLAVE"/>
<accession>A0A834ZQW8</accession>
<dbReference type="PIRSF" id="PIRSF037006">
    <property type="entry name" value="Wax_synthase"/>
    <property type="match status" value="1"/>
</dbReference>
<comment type="similarity">
    <text evidence="2">Belongs to the wax synthase family.</text>
</comment>
<keyword evidence="3" id="KW-0808">Transferase</keyword>
<evidence type="ECO:0000313" key="10">
    <source>
        <dbReference type="EMBL" id="KAF8409658.1"/>
    </source>
</evidence>
<keyword evidence="5 8" id="KW-1133">Transmembrane helix</keyword>
<comment type="subcellular location">
    <subcellularLocation>
        <location evidence="1">Membrane</location>
        <topology evidence="1">Multi-pass membrane protein</topology>
    </subcellularLocation>
</comment>
<dbReference type="PANTHER" id="PTHR31595:SF70">
    <property type="entry name" value="LONG-CHAIN-ALCOHOL O-FATTY-ACYLTRANSFERASE 3-RELATED"/>
    <property type="match status" value="1"/>
</dbReference>
<feature type="domain" description="Wax synthase" evidence="9">
    <location>
        <begin position="183"/>
        <end position="269"/>
    </location>
</feature>
<dbReference type="InterPro" id="IPR044851">
    <property type="entry name" value="Wax_synthase"/>
</dbReference>
<comment type="caution">
    <text evidence="10">The sequence shown here is derived from an EMBL/GenBank/DDBJ whole genome shotgun (WGS) entry which is preliminary data.</text>
</comment>
<protein>
    <recommendedName>
        <fullName evidence="9">Wax synthase domain-containing protein</fullName>
    </recommendedName>
</protein>
<dbReference type="PANTHER" id="PTHR31595">
    <property type="entry name" value="LONG-CHAIN-ALCOHOL O-FATTY-ACYLTRANSFERASE 3-RELATED"/>
    <property type="match status" value="1"/>
</dbReference>
<dbReference type="OrthoDB" id="1077582at2759"/>
<keyword evidence="7" id="KW-0012">Acyltransferase</keyword>